<evidence type="ECO:0000256" key="2">
    <source>
        <dbReference type="ARBA" id="ARBA00012176"/>
    </source>
</evidence>
<dbReference type="STRING" id="5866.A0A061DE40"/>
<dbReference type="Gene3D" id="3.40.50.10320">
    <property type="entry name" value="LmbE-like"/>
    <property type="match status" value="1"/>
</dbReference>
<dbReference type="GO" id="GO:0000225">
    <property type="term" value="F:N-acetylglucosaminylphosphatidylinositol deacetylase activity"/>
    <property type="evidence" value="ECO:0007669"/>
    <property type="project" value="UniProtKB-EC"/>
</dbReference>
<accession>A0A061DE40</accession>
<dbReference type="VEuPathDB" id="PiroplasmaDB:BBBOND_0306990"/>
<proteinExistence type="inferred from homology"/>
<dbReference type="RefSeq" id="XP_012768981.1">
    <property type="nucleotide sequence ID" value="XM_012913527.1"/>
</dbReference>
<dbReference type="AlphaFoldDB" id="A0A061DE40"/>
<protein>
    <recommendedName>
        <fullName evidence="2">N-acetylglucosaminylphosphatidylinositol deacetylase</fullName>
        <ecNumber evidence="2">3.5.1.89</ecNumber>
    </recommendedName>
</protein>
<dbReference type="GO" id="GO:0005783">
    <property type="term" value="C:endoplasmic reticulum"/>
    <property type="evidence" value="ECO:0007669"/>
    <property type="project" value="TreeGrafter"/>
</dbReference>
<dbReference type="GeneID" id="24565336"/>
<dbReference type="GO" id="GO:0006506">
    <property type="term" value="P:GPI anchor biosynthetic process"/>
    <property type="evidence" value="ECO:0007669"/>
    <property type="project" value="UniProtKB-UniPathway"/>
</dbReference>
<reference evidence="4" key="1">
    <citation type="journal article" date="2014" name="Nucleic Acids Res.">
        <title>The evolutionary dynamics of variant antigen genes in Babesia reveal a history of genomic innovation underlying host-parasite interaction.</title>
        <authorList>
            <person name="Jackson A.P."/>
            <person name="Otto T.D."/>
            <person name="Darby A."/>
            <person name="Ramaprasad A."/>
            <person name="Xia D."/>
            <person name="Echaide I.E."/>
            <person name="Farber M."/>
            <person name="Gahlot S."/>
            <person name="Gamble J."/>
            <person name="Gupta D."/>
            <person name="Gupta Y."/>
            <person name="Jackson L."/>
            <person name="Malandrin L."/>
            <person name="Malas T.B."/>
            <person name="Moussa E."/>
            <person name="Nair M."/>
            <person name="Reid A.J."/>
            <person name="Sanders M."/>
            <person name="Sharma J."/>
            <person name="Tracey A."/>
            <person name="Quail M.A."/>
            <person name="Weir W."/>
            <person name="Wastling J.M."/>
            <person name="Hall N."/>
            <person name="Willadsen P."/>
            <person name="Lingelbach K."/>
            <person name="Shiels B."/>
            <person name="Tait A."/>
            <person name="Berriman M."/>
            <person name="Allred D.R."/>
            <person name="Pain A."/>
        </authorList>
    </citation>
    <scope>NUCLEOTIDE SEQUENCE [LARGE SCALE GENOMIC DNA]</scope>
    <source>
        <strain evidence="4">Bond</strain>
    </source>
</reference>
<dbReference type="InterPro" id="IPR024078">
    <property type="entry name" value="LmbE-like_dom_sf"/>
</dbReference>
<keyword evidence="4" id="KW-1185">Reference proteome</keyword>
<comment type="similarity">
    <text evidence="1">Belongs to the PIGL family.</text>
</comment>
<sequence length="278" mass="31749">MVPHIILGGIAGCLFAYYSCRVVGFQGNRMVVDSLMKNVKYDGEATVAFVISYPGDESRFFTPLMELLRLRANDPEKRFKLAVLTLVPGELGVSTITCAAAKYNPDALQRIIEMQGVCRKYNMICLLEHHPLEGDEATNFWKPSVVADRIVDFLEENKARHLFTFDKFGMDGDRARIAVHQGVMELTSKMPSCHIWLLHSYSKVYNALPLLATMKAAFGGGYRVVLYSPFEVTKNMRIHRSQWLWDTTFWAFWSPYSYSNIYERLDSDDASSYVYVSE</sequence>
<dbReference type="KEGG" id="bbig:BBBOND_0306990"/>
<dbReference type="EMBL" id="LK391709">
    <property type="protein sequence ID" value="CDR96795.1"/>
    <property type="molecule type" value="Genomic_DNA"/>
</dbReference>
<dbReference type="PANTHER" id="PTHR12993:SF11">
    <property type="entry name" value="N-ACETYLGLUCOSAMINYL-PHOSPHATIDYLINOSITOL DE-N-ACETYLASE"/>
    <property type="match status" value="1"/>
</dbReference>
<dbReference type="Proteomes" id="UP000033188">
    <property type="component" value="Chromosome 3"/>
</dbReference>
<organism evidence="3 4">
    <name type="scientific">Babesia bigemina</name>
    <dbReference type="NCBI Taxonomy" id="5866"/>
    <lineage>
        <taxon>Eukaryota</taxon>
        <taxon>Sar</taxon>
        <taxon>Alveolata</taxon>
        <taxon>Apicomplexa</taxon>
        <taxon>Aconoidasida</taxon>
        <taxon>Piroplasmida</taxon>
        <taxon>Babesiidae</taxon>
        <taxon>Babesia</taxon>
    </lineage>
</organism>
<evidence type="ECO:0000256" key="1">
    <source>
        <dbReference type="ARBA" id="ARBA00006066"/>
    </source>
</evidence>
<dbReference type="InterPro" id="IPR003737">
    <property type="entry name" value="GlcNAc_PI_deacetylase-related"/>
</dbReference>
<dbReference type="OrthoDB" id="10356745at2759"/>
<evidence type="ECO:0000313" key="3">
    <source>
        <dbReference type="EMBL" id="CDR96795.1"/>
    </source>
</evidence>
<dbReference type="EC" id="3.5.1.89" evidence="2"/>
<evidence type="ECO:0000313" key="4">
    <source>
        <dbReference type="Proteomes" id="UP000033188"/>
    </source>
</evidence>
<dbReference type="UniPathway" id="UPA00196"/>
<dbReference type="PANTHER" id="PTHR12993">
    <property type="entry name" value="N-ACETYLGLUCOSAMINYL-PHOSPHATIDYLINOSITOL DE-N-ACETYLASE-RELATED"/>
    <property type="match status" value="1"/>
</dbReference>
<gene>
    <name evidence="3" type="ORF">BBBOND_0306990</name>
</gene>
<dbReference type="GO" id="GO:0016020">
    <property type="term" value="C:membrane"/>
    <property type="evidence" value="ECO:0007669"/>
    <property type="project" value="GOC"/>
</dbReference>
<dbReference type="SUPFAM" id="SSF102588">
    <property type="entry name" value="LmbE-like"/>
    <property type="match status" value="1"/>
</dbReference>
<name>A0A061DE40_BABBI</name>